<evidence type="ECO:0008006" key="4">
    <source>
        <dbReference type="Google" id="ProtNLM"/>
    </source>
</evidence>
<reference evidence="2 3" key="2">
    <citation type="journal article" date="2012" name="Open Biol.">
        <title>Characteristics of nucleosomes and linker DNA regions on the genome of the basidiomycete Mixia osmundae revealed by mono- and dinucleosome mapping.</title>
        <authorList>
            <person name="Nishida H."/>
            <person name="Kondo S."/>
            <person name="Matsumoto T."/>
            <person name="Suzuki Y."/>
            <person name="Yoshikawa H."/>
            <person name="Taylor T.D."/>
            <person name="Sugiyama J."/>
        </authorList>
    </citation>
    <scope>NUCLEOTIDE SEQUENCE [LARGE SCALE GENOMIC DNA]</scope>
    <source>
        <strain evidence="3">CBS 9802 / IAM 14324 / JCM 22182 / KY 12970</strain>
    </source>
</reference>
<dbReference type="Proteomes" id="UP000009131">
    <property type="component" value="Unassembled WGS sequence"/>
</dbReference>
<dbReference type="InterPro" id="IPR052953">
    <property type="entry name" value="Ser-rich/MCO-related"/>
</dbReference>
<feature type="chain" id="PRO_5003492726" description="Phytocyanin domain-containing protein" evidence="1">
    <location>
        <begin position="18"/>
        <end position="191"/>
    </location>
</feature>
<evidence type="ECO:0000256" key="1">
    <source>
        <dbReference type="SAM" id="SignalP"/>
    </source>
</evidence>
<dbReference type="PANTHER" id="PTHR34883:SF4">
    <property type="entry name" value="CUPREDOXIN"/>
    <property type="match status" value="1"/>
</dbReference>
<reference evidence="2 3" key="1">
    <citation type="journal article" date="2011" name="J. Gen. Appl. Microbiol.">
        <title>Draft genome sequencing of the enigmatic basidiomycete Mixia osmundae.</title>
        <authorList>
            <person name="Nishida H."/>
            <person name="Nagatsuka Y."/>
            <person name="Sugiyama J."/>
        </authorList>
    </citation>
    <scope>NUCLEOTIDE SEQUENCE [LARGE SCALE GENOMIC DNA]</scope>
    <source>
        <strain evidence="3">CBS 9802 / IAM 14324 / JCM 22182 / KY 12970</strain>
    </source>
</reference>
<proteinExistence type="predicted"/>
<dbReference type="OrthoDB" id="1921208at2759"/>
<dbReference type="EMBL" id="BABT02000150">
    <property type="protein sequence ID" value="GAA98021.1"/>
    <property type="molecule type" value="Genomic_DNA"/>
</dbReference>
<sequence length="191" mass="19424">MLRQIALSLILARAALAQTNHAIQVGPGLAYTPDNITAAIGDTITFTFFSKNHTVSQSSFAAPCTQLVNATTGAVGFDSGFVPVAQNATEHPAWTVRVQTTAPIWIFCAQTSHCASGMVMSVNAPTDGPKTFDNFRAAALATASNTTATAATTSASPAAGVGTSALAGSAPQSFSPHAIVGITLFLLVSLA</sequence>
<dbReference type="InterPro" id="IPR008972">
    <property type="entry name" value="Cupredoxin"/>
</dbReference>
<keyword evidence="3" id="KW-1185">Reference proteome</keyword>
<accession>G7E5B1</accession>
<evidence type="ECO:0000313" key="3">
    <source>
        <dbReference type="Proteomes" id="UP000009131"/>
    </source>
</evidence>
<dbReference type="SUPFAM" id="SSF49503">
    <property type="entry name" value="Cupredoxins"/>
    <property type="match status" value="1"/>
</dbReference>
<keyword evidence="1" id="KW-0732">Signal</keyword>
<dbReference type="AlphaFoldDB" id="G7E5B1"/>
<evidence type="ECO:0000313" key="2">
    <source>
        <dbReference type="EMBL" id="GAA98021.1"/>
    </source>
</evidence>
<organism evidence="2 3">
    <name type="scientific">Mixia osmundae (strain CBS 9802 / IAM 14324 / JCM 22182 / KY 12970)</name>
    <dbReference type="NCBI Taxonomy" id="764103"/>
    <lineage>
        <taxon>Eukaryota</taxon>
        <taxon>Fungi</taxon>
        <taxon>Dikarya</taxon>
        <taxon>Basidiomycota</taxon>
        <taxon>Pucciniomycotina</taxon>
        <taxon>Mixiomycetes</taxon>
        <taxon>Mixiales</taxon>
        <taxon>Mixiaceae</taxon>
        <taxon>Mixia</taxon>
    </lineage>
</organism>
<dbReference type="HOGENOM" id="CLU_053381_5_1_1"/>
<comment type="caution">
    <text evidence="2">The sequence shown here is derived from an EMBL/GenBank/DDBJ whole genome shotgun (WGS) entry which is preliminary data.</text>
</comment>
<dbReference type="STRING" id="764103.G7E5B1"/>
<dbReference type="PANTHER" id="PTHR34883">
    <property type="entry name" value="SERINE-RICH PROTEIN, PUTATIVE-RELATED-RELATED"/>
    <property type="match status" value="1"/>
</dbReference>
<feature type="signal peptide" evidence="1">
    <location>
        <begin position="1"/>
        <end position="17"/>
    </location>
</feature>
<gene>
    <name evidence="2" type="primary">Mo04701</name>
    <name evidence="2" type="ORF">E5Q_04701</name>
</gene>
<dbReference type="eggNOG" id="ENOG502S40X">
    <property type="taxonomic scope" value="Eukaryota"/>
</dbReference>
<dbReference type="Gene3D" id="2.60.40.420">
    <property type="entry name" value="Cupredoxins - blue copper proteins"/>
    <property type="match status" value="1"/>
</dbReference>
<dbReference type="CDD" id="cd00920">
    <property type="entry name" value="Cupredoxin"/>
    <property type="match status" value="1"/>
</dbReference>
<name>G7E5B1_MIXOS</name>
<dbReference type="InParanoid" id="G7E5B1"/>
<protein>
    <recommendedName>
        <fullName evidence="4">Phytocyanin domain-containing protein</fullName>
    </recommendedName>
</protein>